<dbReference type="PANTHER" id="PTHR23019">
    <property type="entry name" value="NUCLEAR PORE MEMBRANE GLYCOPROTEIN GP210-RELATED"/>
    <property type="match status" value="1"/>
</dbReference>
<dbReference type="Gene3D" id="2.160.20.110">
    <property type="match status" value="4"/>
</dbReference>
<feature type="domain" description="BIG2" evidence="1">
    <location>
        <begin position="2506"/>
        <end position="2583"/>
    </location>
</feature>
<feature type="domain" description="BIG2" evidence="1">
    <location>
        <begin position="4828"/>
        <end position="4908"/>
    </location>
</feature>
<comment type="caution">
    <text evidence="2">The sequence shown here is derived from an EMBL/GenBank/DDBJ whole genome shotgun (WGS) entry which is preliminary data.</text>
</comment>
<gene>
    <name evidence="2" type="ORF">MQE39_13505</name>
</gene>
<evidence type="ECO:0000313" key="2">
    <source>
        <dbReference type="EMBL" id="MDY5169131.1"/>
    </source>
</evidence>
<feature type="domain" description="BIG2" evidence="1">
    <location>
        <begin position="3903"/>
        <end position="3987"/>
    </location>
</feature>
<feature type="domain" description="BIG2" evidence="1">
    <location>
        <begin position="3402"/>
        <end position="3481"/>
    </location>
</feature>
<feature type="domain" description="BIG2" evidence="1">
    <location>
        <begin position="1040"/>
        <end position="1116"/>
    </location>
</feature>
<feature type="domain" description="BIG2" evidence="1">
    <location>
        <begin position="5099"/>
        <end position="5176"/>
    </location>
</feature>
<dbReference type="SMART" id="SM00635">
    <property type="entry name" value="BID_2"/>
    <property type="match status" value="20"/>
</dbReference>
<feature type="domain" description="BIG2" evidence="1">
    <location>
        <begin position="4920"/>
        <end position="4998"/>
    </location>
</feature>
<feature type="domain" description="BIG2" evidence="1">
    <location>
        <begin position="4472"/>
        <end position="4548"/>
    </location>
</feature>
<name>A0AB35UQQ8_9FIRM</name>
<evidence type="ECO:0000259" key="1">
    <source>
        <dbReference type="SMART" id="SM00635"/>
    </source>
</evidence>
<protein>
    <submittedName>
        <fullName evidence="2">Ig-like domain-containing protein</fullName>
    </submittedName>
</protein>
<dbReference type="EMBL" id="JALDAW010000022">
    <property type="protein sequence ID" value="MDY5169131.1"/>
    <property type="molecule type" value="Genomic_DNA"/>
</dbReference>
<feature type="domain" description="BIG2" evidence="1">
    <location>
        <begin position="4555"/>
        <end position="4640"/>
    </location>
</feature>
<dbReference type="SUPFAM" id="SSF49373">
    <property type="entry name" value="Invasin/intimin cell-adhesion fragments"/>
    <property type="match status" value="14"/>
</dbReference>
<dbReference type="PANTHER" id="PTHR23019:SF0">
    <property type="entry name" value="NUCLEAR PORE MEMBRANE GLYCOPROTEIN 210"/>
    <property type="match status" value="1"/>
</dbReference>
<feature type="domain" description="BIG2" evidence="1">
    <location>
        <begin position="4387"/>
        <end position="4465"/>
    </location>
</feature>
<dbReference type="RefSeq" id="WP_320884102.1">
    <property type="nucleotide sequence ID" value="NZ_JALDAW010000022.1"/>
</dbReference>
<feature type="domain" description="BIG2" evidence="1">
    <location>
        <begin position="4739"/>
        <end position="4821"/>
    </location>
</feature>
<feature type="domain" description="BIG2" evidence="1">
    <location>
        <begin position="5287"/>
        <end position="5364"/>
    </location>
</feature>
<dbReference type="Proteomes" id="UP001276902">
    <property type="component" value="Unassembled WGS sequence"/>
</dbReference>
<evidence type="ECO:0000313" key="3">
    <source>
        <dbReference type="Proteomes" id="UP001276902"/>
    </source>
</evidence>
<feature type="domain" description="BIG2" evidence="1">
    <location>
        <begin position="2817"/>
        <end position="2899"/>
    </location>
</feature>
<feature type="domain" description="BIG2" evidence="1">
    <location>
        <begin position="2039"/>
        <end position="2114"/>
    </location>
</feature>
<sequence>MPIGTADIPFKGIFDGAGKNIHGLMSSGKKANTQLASLFGYIDSAIIKDFKIIEPEIFIDKKVSDDAVSAAVIAAYSKNSRIENLCVKNASVTNKAISSSANSTAAGLIAQADNTIVSSISVSGTISGYDQIGGIFGRVADSTILNSFVSGAVIVLNNGLATEYADSAAGGLTGSIYNSKILNCYSQTNIQSNEENFTYNLGLLIGRAVKLPNDTYLPSSTLDNVYAIGDIAAASKSNLGGLIGQIDSDSSITIGSRLSVFWQRSDNGWVNGDATISIENQKAIGLGDKSNVNIDIPGSNTSDLQSTMMVNNLNENRKKYPDYILKDWQYHTSAFADFAIDPVTGIDLYPVYKAEDGSYVYYLHSSKENEIKTSLFPYDAFRTDSISWVIKNDDGSDNTTGITVDNGIINGNHAAVGTTAQLIVTCGSISETVKLIVISDDSADKIKINYPGELLTGNSKLLTVTAHPTYADRSNIRWYIDNNPDGKEELVSENQIAEINEMTGLLLAKGHGKVKVVAIAEGTLIRDDYLINIEDTVWDGISSKQPELISGVYHIRTASELKWIADSTNKGNTFENQSIVLDKNIDLNGNNNISWIPIGSQPGTYFAGNFDGQGNTISNLYIDGSKYSDHDSTLYGLFGWLNNASISNLTLNNSVIINGTSDSFAGALAGQAQDSIITNTSSKNAAIVSEGLTGGLIGYAQYNTIIANSTTQNLSAKASTAGGLIGKAIAYNGMIINSYTEGTVTLINNASTVNLGGLVGIIVGSDNASLPSTAETAFKIYNSYSSMRIENKEITNPSKPIYVGGLIGSINSYIALNNVYADNSLTNVFNSNPPGAIGGYASTSSVFYTEITNVYWHLDAVFNDANGRISKENMRAFGSGQDTVINDTTLGNKTTKLNSELFRADCSIENALVNQLNLGKPSVSNYPALSWSNQEGSSPYFSDSDTYKVVLKDTYLQLHKNETAQLETQLIPFIAGKNIDIKFSKISGSDSISVNDNGLVSISGNAIAHQGAVIEMQAFENNQMISSDQAEIIVLPDETAAESIIIQDSGLIKAGDTVQLKAVVLPTSAEQNVRWSVKTVSEIASVSSSGLLTAYKAGAITVRAEAGGIIVEKLITIHSGNIWDGSIEEPDNDGVRYYITKPSELAWVADQTNAGLYQGFKNKEILLMNDINLGGHNWIPIGNQYNPFRGTFNGNGKTISNMLINDKIFAQQDLGLFGNAFGSADNPVVIKNFKFINPVIDIQLTLNSATYMGLLCGSIDTFSVSDVVISNGKLMIDDYREGNSTAAFLFGDAGYGFTLINIDAKNIDLKYVTNNRGIKQISGISPHIVMPDGITYNVALTGKITIDNSKGSASFITGGFYSNTNMGSTLVEISNSYFDIDTDFSEPLTFDPIVRNTSRVTCDNVYIHSEHFGKLTPVEDLTGAIEIADDKIIASDKITDSLVNLLNGHIIKMDNKYNYNSWYTSGNEPPGFASPNITSITVNPTSKVVVPGETLQLEKVIVPFTAQDVKVTYTSSHPDVTVDNNGLVKVKDTAVPTFAAVITMTPSDNRYPKSTCLLMVTPKPLDISEIQLEALDTVYVNSIEKVNAYLKPGDADASLLNWSLINDENTNASISSKGTLLTGDNSGTITVRASSSINPEIYDEVIIQIKDKNISDAWDGSVEMVTPVENVIHIQRPSQLAYIANQVNANLNHYDGIEVILDNDLDFGGRNWTPIAYDSDYYFGGNFNGNGKTINNFLISNLEYRLVGLFGRMKNSVIHDLTFESPIIRGSTTKANNIAIVTGVGEAVEFRNISINNPLLDIDDSVAVNNQTAVLIAGCGMNEGSTIINVDVNNMIINYRTHSSGVKQISGLASNVPDALRLIVNSSVTGKINVVNAGGSATAMISGLIANESFHSTSQNLFNCYTDITIQTNISAYIGSIIGRIATSRSDYILNKNVFAHFDYTYPTYGSYWTVVEHTSPEVFRQENVFFNGTINGAEVESTDRKDEIHADFAQATAPISDPSSVVRQLNEGIKELPELDGITYRTWRLNGLYPELGEPSTVTLNQNSITMKSGETTSLSARVNPISMGTDLYWESENTTIAAVDQSGKITGKTPGTTIIKAMSKDGQIAVCKVKVEAVTTSIILMIEGEDKDTELCVNDNRTITAEMQPIDEQLTWISSNPEVLSIIEDSENNKHIEIYALRHGQATITAESESKIVASIDFIVNNPVTELKIIGSHVMDLSHTEQILEAKMNDDATIKDIRWSIQKKVNDELVETNGALIDQNGKVTIVDTAFDVYYVVTAEALDGSGIKTQFEIHVIEATIDNLQIILPEGKTFLSGEIGKSVELHTKIEPASVSEEEAELIYTSSMPSIFIIDKDLDNKPIVKISQQAKLGDTAQITVTSPLGNEIMDTVWIMIEWTKVESLEIIDRDTGKPLPIDNFYSLGKGTTLKLKAEPTPLSAANPSVVWSVQNLDTVSDPLAVIDENGYLTALKPGKVKVTATSKEDGSIKAEADIDIIEIYPEKIYANEGNQISVNVGMSSLQLNIGFEPESTTNRGLHFTSSDESIATVDSSGKLTFKGKIGETIITVTPEINELSGYQADPLIIEVQVTDKKIYVTEINGIRTAAGAILKGIKEDGSAIEGMAVTVKDQLQLSAIYEPGNATVSASEFLWSLNNADAEDEDVHAEITATGSFKALSSGDVILIVKIKGENNKDIEYKQKIHIEEPTAQSISFSKSALILKPGTDNAQIKAIVDPSDRVSQKVKWSSNDTSVTFLNASGQTISNDEYIEGMVYIKVGNDATAGKQIIITAESMAVNAQGIHCTAQLSGTIAYIEPKLISLAETSSLIAGQNKELSAVVWGETINGVRIKATDQRIKWESSDPSIIAINEAGLMTALKAGTAVITAISTADERIKKTCTVTSTSADLKQIILDQSEVLLVKGEQIEVTASGNAGSQLENPTWTLSNSSILSIEENGNQVTLTALKSGNTILKAEKNGVYAECVIRVVLDEVLVESILLHGPETSLEPGNEALITAEVIGVDGKEASNKILRWTSSDPDSVRIMEEEASIGRIKVIKKGGNVKITAAACDGSDVVSEIIISTKDASAQNITLDKKVITLGSKDTTGVELNASILPSDLQNKEVQWKLSKTGIVTYETIGGDLTKIRIKPVSGVVPGESVIVTASINGKEAQCVILISEIKIESVQIAQSSIELIEGYSALLPVKVLPDNTSNTELIWEIYDQSLLKFKELSESDGVEIVKTNSGYTLQAKKLLNGNSETYRLRAKAKADSSIISNELNVTVKKGTLTALKIVGGKVLVKNSSTTSSIQLSVMPTPLDAMTGKLTWQVIREFDSNNQEIISTPDGDGNEIIRDNIIKIDDTGKITAVAVGTAEVQVIAANGISDTITISVLETIQEVPEPVAVTEIEVINIPETLTMGEIALGKVKFYDTLHNEITPLNTEIRWQSDNEAVLKVDQVTGIVTAVSAGTANLHAISNHTIIIHDDELDQDIASAVKATFAVTVKEPNGLVKSLEISPSSTELSFRKSQVLNATAVYTGDINDLTFTWSSTDETIATVTQNQNDPLKAVVNTFDKAGTALIILNINGVNAFVNIKVSAEAKTPVTDITVRDEEGNDIGSRLELYAGSAKKIVAAADSAASNPTLSLISDNEAVATIEEDGIISALAQGLAVITIRPVDSSSSVTKTIVVNVLNVPEYELNLSQENIQLESGMSGNLQVQLHPLITEGQNVQYTWSLYDSEGNSYDGDKLRFTTDAVDQSKIQLKAGVIDSDEDFTLKVKADISGDGIDGIKTIESICLVKVLKAVQEVTAINIKGDSVLVDEDNNKSIILYLIEGKDQATLNTELEVNGLGNPYLNWTSVPSDLLTIQQHEAGVVLTAKRSGNAAINVKAVKGIGEDSIHVEIRNVSVITLDAEIVKSNIEIGEETQINCTLETDPLDQSAIEADKLRFTSSNEKVAVVDNTGKVSGISEGIAMITVMSETDPSKYKVFMVNVSKQIPTPILMEKFILTDKNNNTYIGNIDNDNHTITVLLPTFVSKTSLIAEFSLSQKGTEVNDAEVRVGDVIQISKETVNNFTNSLTYSIIDSKNAENVTTYTVWALNESVPEEDARITEFKIIDGDNDYLGIINDESYEISIMLPETVNLTKITPIFTVSNEIAVTAQNQVQISGKTQVDFSTGQVVYMLSGKNGHIVSYTVKVDTGPELTSIKLKQGENSLEGQWDIEQECYVFTVPALVQIDYDQPFILEWTPDTLTHSGSLKLNLNEMQSVPFIYADQFTRTVRLMIVESKADSLSVSPQTLSLKPGESSTVSALIQPDSASQKVKWTLQPGSEQFLELEMLEGSAVQVKVKADAPVGASAVLIAESEADASLRAEVSVFIIKNNADTVKILGIEDGSSDRPAVLKVHQTLQLSAEVYAGDELATNQHVTWSSSDPAIASVSLDGTINALSTGSATIQAVSDDGGIKAEIHLRIEPADLSGITIDKTSLLMIKGSHEQLHVLANEGSELGEIHWTSSDPAIVKVDSEGTITALKSGQAVITAKVSEYEASCTVKVVNGDIKITSIDLSSAAAQVEAGQTFLIQADVSPEDAGNKILKWTSSDEALIHVVNKNSSVGVLQVRKGTGTPVMITAEAMDGSGTKASIMITPMPSTISGIELSSNFIRLGAKDQEGTLLRASLLPITAEGTITWQTDRSDLISLSSNEGASVIVRPQPGVDARNDNYAIVTASSGDVQAQCVVLLSEIAAESITLEPVSMLLNVDEEQKILVAFTPENATNTILEWQVLDGDGTAVLISRKGSSYTAVGLKAGEVTLQAVNEEGIISNPIHLSVKDEGLSGLQLIGNDVLILNDEQRSATQLYALAQPASAVIDSLTWRSEDETIAEVSEEGLVTAVGSGSTEIIASCGAIEASFTIFVYAIEDTPQDIEAEKIRIDTAVTTMQIDDKEYLTVSFDPSDTTNKAVRWESDQPEVIRVEAATGLIEAVGAGEATITVTSLENESIYDAVTITVMERSGITSLSWENEISTLLKGEIGELKAVITGTGEETSFRPVWSSSNPEVITVSAKNDDTASAEIEALTKGMAVIYLMVQDQMIAQTITVTETETIPVTTITIDELGNRDYLEMSVNESQELTIHVNEDAADKNLTVTSSDETIAAVNGTTIEAISEGIAVITIQPSDAASSVVRKIFVKVMPEPEPEVTLNKNSLVIVAGTAGSVSATSILEATYQWSCEDDTVTLTNADEAAVTIQTTTTQVKNVVLTLSVTINGNEITRECLLTLIPAPSQSDAAEKIEILDDQGQILDLLKLDLTAPQAMLTAHVLPETAVQYVNWTSSDPAIASVQGSNSAIVTAYKTGSVTLTATTLDGKIQASIPCVITNSGKEEVVIRSIKLKAETQELMIGERAELRVSLDPESQIDQVLFTTSKEGILSIEKSSSGVYVMKGLSEGSVDVTVVATDDLSKKDTLRIIVSKAPAQPLLFKEFTLWNEKGEAVSTKTVIDATQKTILVTVPLLHDKRSLVARYTLSGEGKVNVGGIEQQSGISVNDYQEAVAYEVIDPEGSHTLYTVLVLNETIPSVNGALKTFKLNGVEGEIDEAAKKVIVKLDKHEDRSRLIAEFTMSDALELIGPQGVQISGESENDYRNGQTMTVIGKNGVSVTYQILVDIGPAVQTMTLSQNGKQYSGIIDAQQDTIRFSALKGQADLSAGFTVTAETSALDPQGVSYETTIQFENGTQTLTITDGNGRSYTYTLMFEETEPESELTLTGMKIGGIECKIEGRIIEVILPYGRDLSEALKVEYTSSEPGELMIGETTISNGGSRVFGEEKALEVTIKNDEKSKEYTLIVSQASGSAKIEKVILNGTEAEPNEQNELKFTFAKGTDLSQVKAEFQLSDSRAKVYVDHEETVSGTLIDVSKPRLIVVELDGNKEIYTLQAEIDYGPQFVGQITLTQGDIILTGSIDSETSVIGFDVTNKEINFSEPFVFDFKVAEGVSLMMNGEVFESGSPLFFTSLSDIKVLRLEDENGTENAYQLKLYEEMNLPQFETFVLNDPNVTGIVIDHVSGTITIKVKPGTDMSTLKPEFTLNQYAQMVFVGTQVQISGVSVHDFSQGVDYLLIGNGRTKSYRVMAIEDMDMPMINQFGITASDGNIYYGKIDNENLTITIRLGKGLNYMSEQSLIYFNVDSNYAVYRGASMQESGVSSYKFTNRSVNFKVSDKSDTTKSTTYKVIVKLYQQDGDLNDDGTIDSQDLAYLIDLMNSTN</sequence>
<dbReference type="InterPro" id="IPR018247">
    <property type="entry name" value="EF_Hand_1_Ca_BS"/>
</dbReference>
<feature type="domain" description="BIG2" evidence="1">
    <location>
        <begin position="5376"/>
        <end position="5456"/>
    </location>
</feature>
<accession>A0AB35UQQ8</accession>
<dbReference type="PROSITE" id="PS00018">
    <property type="entry name" value="EF_HAND_1"/>
    <property type="match status" value="1"/>
</dbReference>
<feature type="domain" description="BIG2" evidence="1">
    <location>
        <begin position="2908"/>
        <end position="2983"/>
    </location>
</feature>
<dbReference type="InterPro" id="IPR045197">
    <property type="entry name" value="NUP210-like"/>
</dbReference>
<feature type="domain" description="BIG2" evidence="1">
    <location>
        <begin position="4285"/>
        <end position="4357"/>
    </location>
</feature>
<dbReference type="Gene3D" id="2.60.40.1080">
    <property type="match status" value="25"/>
</dbReference>
<dbReference type="Pfam" id="PF02368">
    <property type="entry name" value="Big_2"/>
    <property type="match status" value="10"/>
</dbReference>
<feature type="domain" description="BIG2" evidence="1">
    <location>
        <begin position="3508"/>
        <end position="3600"/>
    </location>
</feature>
<feature type="domain" description="BIG2" evidence="1">
    <location>
        <begin position="1476"/>
        <end position="1552"/>
    </location>
</feature>
<organism evidence="2 3">
    <name type="scientific">Dielma fastidiosa</name>
    <dbReference type="NCBI Taxonomy" id="1034346"/>
    <lineage>
        <taxon>Bacteria</taxon>
        <taxon>Bacillati</taxon>
        <taxon>Bacillota</taxon>
        <taxon>Erysipelotrichia</taxon>
        <taxon>Erysipelotrichales</taxon>
        <taxon>Erysipelotrichaceae</taxon>
        <taxon>Dielma</taxon>
    </lineage>
</organism>
<dbReference type="InterPro" id="IPR008964">
    <property type="entry name" value="Invasin/intimin_cell_adhesion"/>
</dbReference>
<proteinExistence type="predicted"/>
<feature type="domain" description="BIG2" evidence="1">
    <location>
        <begin position="2414"/>
        <end position="2495"/>
    </location>
</feature>
<reference evidence="2" key="1">
    <citation type="submission" date="2022-03" db="EMBL/GenBank/DDBJ databases">
        <title>First case of bacteraemia caused by Dielma fastidiosa in a patient hospitalised with diverticulitis.</title>
        <authorList>
            <person name="Forman-Ankjaer B."/>
            <person name="Hvid-Jensen F."/>
            <person name="Kobel C.M."/>
            <person name="Greve T."/>
        </authorList>
    </citation>
    <scope>NUCLEOTIDE SEQUENCE</scope>
    <source>
        <strain evidence="2">AUH_DF_2021</strain>
    </source>
</reference>
<dbReference type="Gene3D" id="2.60.40.2340">
    <property type="match status" value="5"/>
</dbReference>
<dbReference type="InterPro" id="IPR003343">
    <property type="entry name" value="Big_2"/>
</dbReference>